<dbReference type="GO" id="GO:0008234">
    <property type="term" value="F:cysteine-type peptidase activity"/>
    <property type="evidence" value="ECO:0007669"/>
    <property type="project" value="UniProtKB-KW"/>
</dbReference>
<dbReference type="InterPro" id="IPR025606">
    <property type="entry name" value="NLPC/P60_N_dom"/>
</dbReference>
<evidence type="ECO:0000259" key="7">
    <source>
        <dbReference type="Pfam" id="PF12913"/>
    </source>
</evidence>
<protein>
    <submittedName>
        <fullName evidence="9">Lipoprotein, NlpC/P60 family, possible peptidase (SH3 domains)</fullName>
    </submittedName>
</protein>
<feature type="domain" description="NlpC/P60" evidence="5">
    <location>
        <begin position="277"/>
        <end position="356"/>
    </location>
</feature>
<dbReference type="EMBL" id="CP018791">
    <property type="protein sequence ID" value="ARR01913.1"/>
    <property type="molecule type" value="Genomic_DNA"/>
</dbReference>
<dbReference type="GO" id="GO:0006508">
    <property type="term" value="P:proteolysis"/>
    <property type="evidence" value="ECO:0007669"/>
    <property type="project" value="UniProtKB-KW"/>
</dbReference>
<dbReference type="STRING" id="1660074.CVIC8964_0494"/>
<dbReference type="PROSITE" id="PS51257">
    <property type="entry name" value="PROKAR_LIPOPROTEIN"/>
    <property type="match status" value="1"/>
</dbReference>
<dbReference type="Gene3D" id="3.90.1720.10">
    <property type="entry name" value="endopeptidase domain like (from Nostoc punctiforme)"/>
    <property type="match status" value="1"/>
</dbReference>
<dbReference type="RefSeq" id="WP_086333477.1">
    <property type="nucleotide sequence ID" value="NZ_CP018791.1"/>
</dbReference>
<evidence type="ECO:0000259" key="5">
    <source>
        <dbReference type="Pfam" id="PF00877"/>
    </source>
</evidence>
<name>A0A1X9T0C4_9BACT</name>
<gene>
    <name evidence="9" type="ORF">CVIC8964_0494</name>
</gene>
<dbReference type="Pfam" id="PF13539">
    <property type="entry name" value="Peptidase_M15_4"/>
    <property type="match status" value="1"/>
</dbReference>
<dbReference type="InterPro" id="IPR039439">
    <property type="entry name" value="SH3b1_dom"/>
</dbReference>
<dbReference type="InterPro" id="IPR038765">
    <property type="entry name" value="Papain-like_cys_pep_sf"/>
</dbReference>
<dbReference type="Pfam" id="PF00877">
    <property type="entry name" value="NLPC_P60"/>
    <property type="match status" value="1"/>
</dbReference>
<dbReference type="Pfam" id="PF12912">
    <property type="entry name" value="N_NLPC_P60"/>
    <property type="match status" value="1"/>
</dbReference>
<feature type="domain" description="SH3b1" evidence="7">
    <location>
        <begin position="136"/>
        <end position="186"/>
    </location>
</feature>
<reference evidence="9 10" key="1">
    <citation type="journal article" date="2017" name="Genome Biol. Evol.">
        <title>Comparative Genomic Analysis Identifies a Campylobacter Clade Deficient in Selenium Metabolism.</title>
        <authorList>
            <person name="Miller W.G."/>
            <person name="Yee E."/>
            <person name="Lopes B.S."/>
            <person name="Chapman M.H."/>
            <person name="Huynh S."/>
            <person name="Bono J.L."/>
            <person name="Parker C.T."/>
            <person name="Strachan N.J.C."/>
            <person name="Forbes K.J."/>
        </authorList>
    </citation>
    <scope>NUCLEOTIDE SEQUENCE [LARGE SCALE GENOMIC DNA]</scope>
    <source>
        <strain evidence="9 10">RM8964</strain>
    </source>
</reference>
<evidence type="ECO:0000256" key="3">
    <source>
        <dbReference type="ARBA" id="ARBA00022801"/>
    </source>
</evidence>
<evidence type="ECO:0000256" key="1">
    <source>
        <dbReference type="ARBA" id="ARBA00007074"/>
    </source>
</evidence>
<keyword evidence="9" id="KW-0449">Lipoprotein</keyword>
<evidence type="ECO:0000313" key="9">
    <source>
        <dbReference type="EMBL" id="ARR01913.1"/>
    </source>
</evidence>
<dbReference type="AlphaFoldDB" id="A0A1X9T0C4"/>
<keyword evidence="3" id="KW-0378">Hydrolase</keyword>
<sequence>MRILPLILLFFIFLGCSKQSYTLSELNLNLNLDLNQNANILPDTTLNIKSDKQELLKRYFSIWDNGFDVNITDAMWAFSTYTHQKQKYYGESQILRDEDWFNKHRQNANFAAFKTILKPAIVLKDTAVRSFPTNERLFLSNKPGEGYPFDYLQDSNLEAYHPVLISHFSLDGAWAFIQSDSFTGFISSSDLKILSNNQANKLRKSKFAIFIKDKIAIKDKFGTFKFYSRIGGLVPYTKVENGNFITPEGYKISQNIATTSLDLNSQNAKTIINEMLGMNYGWGGIDSLRDCSAFTKDYFASFGIWLPRNSKAQSKIAKSINLKDLNSNEKKAKIIEFGIPYATLLYMRGHIMLYTGVIDDKISVTHASWGLKTKNNARAIIGRTAITDIEIGKNRDDISNDLLSLVESMNILAPNPKLALQSSYDIKFKNNNIFFNNGESMPYESSNDILNNPGVKDMFALDYPLLKPLNSKLIDAGRIRNEQFFSTIYGKNQTSVQANLTDVVWLKNSLNQTIKFSSINGAAKALQRVSDELDILVENEPNLIIYLKDIGGTFKYRNIAQTNRLSAHSWGIAIDINVAHSHYWLWHKDGYQNQIPYKIIEVFEKNGFIWGGRWEHFDTMHFEYRPEFAALYNTNGK</sequence>
<dbReference type="SUPFAM" id="SSF54001">
    <property type="entry name" value="Cysteine proteinases"/>
    <property type="match status" value="1"/>
</dbReference>
<dbReference type="Pfam" id="PF12913">
    <property type="entry name" value="SH3_6"/>
    <property type="match status" value="1"/>
</dbReference>
<evidence type="ECO:0000256" key="2">
    <source>
        <dbReference type="ARBA" id="ARBA00022670"/>
    </source>
</evidence>
<evidence type="ECO:0000313" key="10">
    <source>
        <dbReference type="Proteomes" id="UP000194265"/>
    </source>
</evidence>
<feature type="domain" description="Peptidase M15C" evidence="8">
    <location>
        <begin position="561"/>
        <end position="624"/>
    </location>
</feature>
<keyword evidence="2" id="KW-0645">Protease</keyword>
<comment type="similarity">
    <text evidence="1">Belongs to the peptidase C40 family.</text>
</comment>
<organism evidence="9 10">
    <name type="scientific">Campylobacter vicugnae</name>
    <dbReference type="NCBI Taxonomy" id="1660076"/>
    <lineage>
        <taxon>Bacteria</taxon>
        <taxon>Pseudomonadati</taxon>
        <taxon>Campylobacterota</taxon>
        <taxon>Epsilonproteobacteria</taxon>
        <taxon>Campylobacterales</taxon>
        <taxon>Campylobacteraceae</taxon>
        <taxon>Campylobacter</taxon>
    </lineage>
</organism>
<dbReference type="Gene3D" id="3.30.1380.10">
    <property type="match status" value="1"/>
</dbReference>
<feature type="domain" description="NLPC/P60 N-terminal" evidence="6">
    <location>
        <begin position="50"/>
        <end position="113"/>
    </location>
</feature>
<keyword evidence="4" id="KW-0788">Thiol protease</keyword>
<dbReference type="InterPro" id="IPR009045">
    <property type="entry name" value="Zn_M74/Hedgehog-like"/>
</dbReference>
<evidence type="ECO:0000259" key="6">
    <source>
        <dbReference type="Pfam" id="PF12912"/>
    </source>
</evidence>
<proteinExistence type="inferred from homology"/>
<dbReference type="InterPro" id="IPR000064">
    <property type="entry name" value="NLP_P60_dom"/>
</dbReference>
<accession>A0A1X9T0C4</accession>
<dbReference type="Proteomes" id="UP000194265">
    <property type="component" value="Chromosome"/>
</dbReference>
<evidence type="ECO:0000256" key="4">
    <source>
        <dbReference type="ARBA" id="ARBA00022807"/>
    </source>
</evidence>
<evidence type="ECO:0000259" key="8">
    <source>
        <dbReference type="Pfam" id="PF13539"/>
    </source>
</evidence>
<dbReference type="InterPro" id="IPR039561">
    <property type="entry name" value="Peptidase_M15C"/>
</dbReference>
<dbReference type="OrthoDB" id="9799970at2"/>
<dbReference type="SUPFAM" id="SSF55166">
    <property type="entry name" value="Hedgehog/DD-peptidase"/>
    <property type="match status" value="1"/>
</dbReference>